<gene>
    <name evidence="2" type="ORF">SISNIDRAFT_486004</name>
</gene>
<organism evidence="2 3">
    <name type="scientific">Sistotremastrum niveocremeum HHB9708</name>
    <dbReference type="NCBI Taxonomy" id="1314777"/>
    <lineage>
        <taxon>Eukaryota</taxon>
        <taxon>Fungi</taxon>
        <taxon>Dikarya</taxon>
        <taxon>Basidiomycota</taxon>
        <taxon>Agaricomycotina</taxon>
        <taxon>Agaricomycetes</taxon>
        <taxon>Sistotremastrales</taxon>
        <taxon>Sistotremastraceae</taxon>
        <taxon>Sertulicium</taxon>
        <taxon>Sertulicium niveocremeum</taxon>
    </lineage>
</organism>
<proteinExistence type="predicted"/>
<evidence type="ECO:0000313" key="2">
    <source>
        <dbReference type="EMBL" id="KZS93069.1"/>
    </source>
</evidence>
<evidence type="ECO:0000256" key="1">
    <source>
        <dbReference type="SAM" id="MobiDB-lite"/>
    </source>
</evidence>
<dbReference type="Proteomes" id="UP000076722">
    <property type="component" value="Unassembled WGS sequence"/>
</dbReference>
<reference evidence="2 3" key="1">
    <citation type="journal article" date="2016" name="Mol. Biol. Evol.">
        <title>Comparative Genomics of Early-Diverging Mushroom-Forming Fungi Provides Insights into the Origins of Lignocellulose Decay Capabilities.</title>
        <authorList>
            <person name="Nagy L.G."/>
            <person name="Riley R."/>
            <person name="Tritt A."/>
            <person name="Adam C."/>
            <person name="Daum C."/>
            <person name="Floudas D."/>
            <person name="Sun H."/>
            <person name="Yadav J.S."/>
            <person name="Pangilinan J."/>
            <person name="Larsson K.H."/>
            <person name="Matsuura K."/>
            <person name="Barry K."/>
            <person name="Labutti K."/>
            <person name="Kuo R."/>
            <person name="Ohm R.A."/>
            <person name="Bhattacharya S.S."/>
            <person name="Shirouzu T."/>
            <person name="Yoshinaga Y."/>
            <person name="Martin F.M."/>
            <person name="Grigoriev I.V."/>
            <person name="Hibbett D.S."/>
        </authorList>
    </citation>
    <scope>NUCLEOTIDE SEQUENCE [LARGE SCALE GENOMIC DNA]</scope>
    <source>
        <strain evidence="2 3">HHB9708</strain>
    </source>
</reference>
<protein>
    <submittedName>
        <fullName evidence="2">Uncharacterized protein</fullName>
    </submittedName>
</protein>
<evidence type="ECO:0000313" key="3">
    <source>
        <dbReference type="Proteomes" id="UP000076722"/>
    </source>
</evidence>
<dbReference type="OrthoDB" id="3178019at2759"/>
<keyword evidence="3" id="KW-1185">Reference proteome</keyword>
<name>A0A164UAY9_9AGAM</name>
<accession>A0A164UAY9</accession>
<sequence>MGIEFQPSLRTSTTLRVPEDVPEYDLIFYAVLPYPEYESLVAKGAALELWSDVPSRDGKQNEWGAHAFHRAEQSITGASTGASALKLSALPGTPSTSADSLDSGSEVVLQCRCSVSTPESRPFSFTYRVKYPDGNIQWQAGDHDNGSIIVQRYPTLLEQREGWKDSSSGVQSFSSPSAYGSLDAEVAKVVREPGITWNGWAIDNQSVIAFALDGAIAPHAASLITLIPTFEPRSHVEFRQSFMLHVSLPASISIGPGGEVLLNSEAGGESLHLRKLSSSFADASSSEPNELQRQLGNLYSLSPDFVALAVPGTPILKLYLLPLFPSKGETRISIPHSLIFPHLPSGSRLLVFSPDTHTANFLDESIPLEGTVQSHGGYLIITPAMELGSGWLVASLSNISIVDKILQPPSVENQAAVPSSQLANPSNSGSDAQSNALFAPAVQLALLVNMLLALFFASLGGKPSSFHPNPDLPVNGQIDGTQSGPMEAQDPPLSDLNEKQQTLAFDLRNTPQTFSFLFHKAGSSISELSFALGQQEFEPHVQALNGSDGSYLVSLEREHKETGLEVSIRE</sequence>
<feature type="region of interest" description="Disordered" evidence="1">
    <location>
        <begin position="467"/>
        <end position="494"/>
    </location>
</feature>
<dbReference type="EMBL" id="KV419408">
    <property type="protein sequence ID" value="KZS93069.1"/>
    <property type="molecule type" value="Genomic_DNA"/>
</dbReference>
<dbReference type="AlphaFoldDB" id="A0A164UAY9"/>